<dbReference type="KEGG" id="smai:EXU30_07860"/>
<dbReference type="PANTHER" id="PTHR23044:SF61">
    <property type="entry name" value="3'-5' EXORIBONUCLEASE 1-RELATED"/>
    <property type="match status" value="1"/>
</dbReference>
<dbReference type="RefSeq" id="WP_130598923.1">
    <property type="nucleotide sequence ID" value="NZ_CP036200.1"/>
</dbReference>
<dbReference type="GO" id="GO:0000175">
    <property type="term" value="F:3'-5'-RNA exonuclease activity"/>
    <property type="evidence" value="ECO:0007669"/>
    <property type="project" value="InterPro"/>
</dbReference>
<evidence type="ECO:0000256" key="2">
    <source>
        <dbReference type="ARBA" id="ARBA00022801"/>
    </source>
</evidence>
<dbReference type="InterPro" id="IPR012337">
    <property type="entry name" value="RNaseH-like_sf"/>
</dbReference>
<sequence>MLGQAEYKSVIANISDEMGNILAVDLIVVLDLEHTCDSGGATPPNERETIEIGAVLVTKNGFKEISTFTQLIKPTIHPDISEFCTELTGITQEVLSNKPTFDVVFNQLLDWLPPEYTLATWGSYDLKQLNIDCANHNLSEFAPVQFIDLKKQYSKTHRLKPRAGLKRALSHAGLTFDGKAHRALDDAKNAVRLLPLIKLDA</sequence>
<dbReference type="EMBL" id="CP036200">
    <property type="protein sequence ID" value="QBF82617.1"/>
    <property type="molecule type" value="Genomic_DNA"/>
</dbReference>
<protein>
    <submittedName>
        <fullName evidence="5">Exonuclease domain-containing protein</fullName>
    </submittedName>
</protein>
<feature type="domain" description="Exonuclease" evidence="4">
    <location>
        <begin position="26"/>
        <end position="201"/>
    </location>
</feature>
<dbReference type="SUPFAM" id="SSF53098">
    <property type="entry name" value="Ribonuclease H-like"/>
    <property type="match status" value="1"/>
</dbReference>
<keyword evidence="2" id="KW-0378">Hydrolase</keyword>
<dbReference type="AlphaFoldDB" id="A0A411PGA5"/>
<dbReference type="InterPro" id="IPR036397">
    <property type="entry name" value="RNaseH_sf"/>
</dbReference>
<gene>
    <name evidence="5" type="ORF">EXU30_07860</name>
</gene>
<name>A0A411PGA5_9GAMM</name>
<evidence type="ECO:0000313" key="6">
    <source>
        <dbReference type="Proteomes" id="UP000291106"/>
    </source>
</evidence>
<proteinExistence type="predicted"/>
<dbReference type="InterPro" id="IPR047201">
    <property type="entry name" value="ERI-1_3'hExo-like"/>
</dbReference>
<dbReference type="Gene3D" id="3.30.420.10">
    <property type="entry name" value="Ribonuclease H-like superfamily/Ribonuclease H"/>
    <property type="match status" value="1"/>
</dbReference>
<keyword evidence="3 5" id="KW-0269">Exonuclease</keyword>
<dbReference type="PANTHER" id="PTHR23044">
    <property type="entry name" value="3'-5' EXONUCLEASE ERI1-RELATED"/>
    <property type="match status" value="1"/>
</dbReference>
<organism evidence="5 6">
    <name type="scientific">Shewanella maritima</name>
    <dbReference type="NCBI Taxonomy" id="2520507"/>
    <lineage>
        <taxon>Bacteria</taxon>
        <taxon>Pseudomonadati</taxon>
        <taxon>Pseudomonadota</taxon>
        <taxon>Gammaproteobacteria</taxon>
        <taxon>Alteromonadales</taxon>
        <taxon>Shewanellaceae</taxon>
        <taxon>Shewanella</taxon>
    </lineage>
</organism>
<dbReference type="GO" id="GO:0006259">
    <property type="term" value="P:DNA metabolic process"/>
    <property type="evidence" value="ECO:0007669"/>
    <property type="project" value="UniProtKB-ARBA"/>
</dbReference>
<evidence type="ECO:0000256" key="3">
    <source>
        <dbReference type="ARBA" id="ARBA00022839"/>
    </source>
</evidence>
<dbReference type="InterPro" id="IPR051274">
    <property type="entry name" value="3-5_Exoribonuclease"/>
</dbReference>
<evidence type="ECO:0000259" key="4">
    <source>
        <dbReference type="SMART" id="SM00479"/>
    </source>
</evidence>
<dbReference type="Proteomes" id="UP000291106">
    <property type="component" value="Chromosome"/>
</dbReference>
<dbReference type="CDD" id="cd06133">
    <property type="entry name" value="ERI-1_3'hExo_like"/>
    <property type="match status" value="1"/>
</dbReference>
<evidence type="ECO:0000313" key="5">
    <source>
        <dbReference type="EMBL" id="QBF82617.1"/>
    </source>
</evidence>
<keyword evidence="1" id="KW-0540">Nuclease</keyword>
<dbReference type="Pfam" id="PF00929">
    <property type="entry name" value="RNase_T"/>
    <property type="match status" value="1"/>
</dbReference>
<dbReference type="GO" id="GO:0003676">
    <property type="term" value="F:nucleic acid binding"/>
    <property type="evidence" value="ECO:0007669"/>
    <property type="project" value="InterPro"/>
</dbReference>
<keyword evidence="6" id="KW-1185">Reference proteome</keyword>
<evidence type="ECO:0000256" key="1">
    <source>
        <dbReference type="ARBA" id="ARBA00022722"/>
    </source>
</evidence>
<accession>A0A411PGA5</accession>
<reference evidence="5 6" key="1">
    <citation type="submission" date="2019-02" db="EMBL/GenBank/DDBJ databases">
        <title>Shewanella sp. D4-2 isolated from Dokdo Island.</title>
        <authorList>
            <person name="Baek K."/>
        </authorList>
    </citation>
    <scope>NUCLEOTIDE SEQUENCE [LARGE SCALE GENOMIC DNA]</scope>
    <source>
        <strain evidence="5 6">D4-2</strain>
    </source>
</reference>
<dbReference type="OrthoDB" id="4563729at2"/>
<dbReference type="SMART" id="SM00479">
    <property type="entry name" value="EXOIII"/>
    <property type="match status" value="1"/>
</dbReference>
<dbReference type="InterPro" id="IPR013520">
    <property type="entry name" value="Ribonucl_H"/>
</dbReference>